<evidence type="ECO:0000313" key="8">
    <source>
        <dbReference type="EMBL" id="MCL1043754.1"/>
    </source>
</evidence>
<comment type="caution">
    <text evidence="8">The sequence shown here is derived from an EMBL/GenBank/DDBJ whole genome shotgun (WGS) entry which is preliminary data.</text>
</comment>
<accession>A0ABT0KJH0</accession>
<evidence type="ECO:0000313" key="9">
    <source>
        <dbReference type="Proteomes" id="UP001202134"/>
    </source>
</evidence>
<feature type="domain" description="GtrA/DPMS transmembrane" evidence="7">
    <location>
        <begin position="17"/>
        <end position="106"/>
    </location>
</feature>
<evidence type="ECO:0000256" key="1">
    <source>
        <dbReference type="ARBA" id="ARBA00004141"/>
    </source>
</evidence>
<dbReference type="EMBL" id="JAKIKU010000001">
    <property type="protein sequence ID" value="MCL1043754.1"/>
    <property type="molecule type" value="Genomic_DNA"/>
</dbReference>
<proteinExistence type="inferred from homology"/>
<dbReference type="PANTHER" id="PTHR38459:SF1">
    <property type="entry name" value="PROPHAGE BACTOPRENOL-LINKED GLUCOSE TRANSLOCASE HOMOLOG"/>
    <property type="match status" value="1"/>
</dbReference>
<evidence type="ECO:0000256" key="2">
    <source>
        <dbReference type="ARBA" id="ARBA00009399"/>
    </source>
</evidence>
<feature type="transmembrane region" description="Helical" evidence="6">
    <location>
        <begin position="39"/>
        <end position="60"/>
    </location>
</feature>
<feature type="transmembrane region" description="Helical" evidence="6">
    <location>
        <begin position="81"/>
        <end position="104"/>
    </location>
</feature>
<evidence type="ECO:0000256" key="6">
    <source>
        <dbReference type="SAM" id="Phobius"/>
    </source>
</evidence>
<keyword evidence="9" id="KW-1185">Reference proteome</keyword>
<name>A0ABT0KJH0_9GAMM</name>
<organism evidence="8 9">
    <name type="scientific">Shewanella electrodiphila</name>
    <dbReference type="NCBI Taxonomy" id="934143"/>
    <lineage>
        <taxon>Bacteria</taxon>
        <taxon>Pseudomonadati</taxon>
        <taxon>Pseudomonadota</taxon>
        <taxon>Gammaproteobacteria</taxon>
        <taxon>Alteromonadales</taxon>
        <taxon>Shewanellaceae</taxon>
        <taxon>Shewanella</taxon>
    </lineage>
</organism>
<keyword evidence="3 6" id="KW-0812">Transmembrane</keyword>
<feature type="transmembrane region" description="Helical" evidence="6">
    <location>
        <begin position="124"/>
        <end position="147"/>
    </location>
</feature>
<sequence>MTGLSISAVKMNPLVSFLLVGGGSFIVDLSIYLSLIELAAWQPFVARTLAFMVGLGLTWFGNRKFTFSERSQLSTLKQCRWVITIAAISALANLGAFHLMRLHLLASTLTLEDLELVIFTSNTLTGIQVEIISFAVGVLVGLIVNWLGSNHFTFKNQPA</sequence>
<dbReference type="InterPro" id="IPR051401">
    <property type="entry name" value="GtrA_CellWall_Glycosyl"/>
</dbReference>
<keyword evidence="4 6" id="KW-1133">Transmembrane helix</keyword>
<gene>
    <name evidence="8" type="ORF">L2737_00175</name>
</gene>
<evidence type="ECO:0000256" key="3">
    <source>
        <dbReference type="ARBA" id="ARBA00022692"/>
    </source>
</evidence>
<dbReference type="RefSeq" id="WP_248954384.1">
    <property type="nucleotide sequence ID" value="NZ_JAKIKU010000001.1"/>
</dbReference>
<evidence type="ECO:0000256" key="5">
    <source>
        <dbReference type="ARBA" id="ARBA00023136"/>
    </source>
</evidence>
<keyword evidence="5 6" id="KW-0472">Membrane</keyword>
<evidence type="ECO:0000259" key="7">
    <source>
        <dbReference type="Pfam" id="PF04138"/>
    </source>
</evidence>
<dbReference type="PANTHER" id="PTHR38459">
    <property type="entry name" value="PROPHAGE BACTOPRENOL-LINKED GLUCOSE TRANSLOCASE HOMOLOG"/>
    <property type="match status" value="1"/>
</dbReference>
<dbReference type="Pfam" id="PF04138">
    <property type="entry name" value="GtrA_DPMS_TM"/>
    <property type="match status" value="1"/>
</dbReference>
<reference evidence="8 9" key="1">
    <citation type="submission" date="2022-01" db="EMBL/GenBank/DDBJ databases">
        <title>Whole genome-based taxonomy of the Shewanellaceae.</title>
        <authorList>
            <person name="Martin-Rodriguez A.J."/>
        </authorList>
    </citation>
    <scope>NUCLEOTIDE SEQUENCE [LARGE SCALE GENOMIC DNA]</scope>
    <source>
        <strain evidence="8 9">DSM 24955</strain>
    </source>
</reference>
<comment type="subcellular location">
    <subcellularLocation>
        <location evidence="1">Membrane</location>
        <topology evidence="1">Multi-pass membrane protein</topology>
    </subcellularLocation>
</comment>
<dbReference type="InterPro" id="IPR007267">
    <property type="entry name" value="GtrA_DPMS_TM"/>
</dbReference>
<evidence type="ECO:0000256" key="4">
    <source>
        <dbReference type="ARBA" id="ARBA00022989"/>
    </source>
</evidence>
<comment type="similarity">
    <text evidence="2">Belongs to the GtrA family.</text>
</comment>
<dbReference type="Proteomes" id="UP001202134">
    <property type="component" value="Unassembled WGS sequence"/>
</dbReference>
<protein>
    <submittedName>
        <fullName evidence="8">GtrA family protein</fullName>
    </submittedName>
</protein>
<feature type="transmembrane region" description="Helical" evidence="6">
    <location>
        <begin position="12"/>
        <end position="33"/>
    </location>
</feature>